<keyword evidence="6 17" id="KW-0548">Nucleotidyltransferase</keyword>
<dbReference type="PROSITE" id="PS00522">
    <property type="entry name" value="DNA_POLYMERASE_X"/>
    <property type="match status" value="1"/>
</dbReference>
<keyword evidence="4" id="KW-0237">DNA synthesis</keyword>
<dbReference type="Gene3D" id="3.40.50.10190">
    <property type="entry name" value="BRCT domain"/>
    <property type="match status" value="1"/>
</dbReference>
<evidence type="ECO:0000256" key="13">
    <source>
        <dbReference type="ARBA" id="ARBA00023239"/>
    </source>
</evidence>
<comment type="catalytic activity">
    <reaction evidence="15 17">
        <text>DNA(n) + a 2'-deoxyribonucleoside 5'-triphosphate = DNA(n+1) + diphosphate</text>
        <dbReference type="Rhea" id="RHEA:22508"/>
        <dbReference type="Rhea" id="RHEA-COMP:17339"/>
        <dbReference type="Rhea" id="RHEA-COMP:17340"/>
        <dbReference type="ChEBI" id="CHEBI:33019"/>
        <dbReference type="ChEBI" id="CHEBI:61560"/>
        <dbReference type="ChEBI" id="CHEBI:173112"/>
        <dbReference type="EC" id="2.7.7.7"/>
    </reaction>
</comment>
<evidence type="ECO:0000256" key="14">
    <source>
        <dbReference type="ARBA" id="ARBA00023242"/>
    </source>
</evidence>
<dbReference type="Pfam" id="PF14792">
    <property type="entry name" value="DNA_pol_B_palm"/>
    <property type="match status" value="1"/>
</dbReference>
<evidence type="ECO:0000256" key="6">
    <source>
        <dbReference type="ARBA" id="ARBA00022695"/>
    </source>
</evidence>
<dbReference type="PRINTS" id="PR00869">
    <property type="entry name" value="DNAPOLX"/>
</dbReference>
<dbReference type="Proteomes" id="UP000694843">
    <property type="component" value="Unplaced"/>
</dbReference>
<dbReference type="CDD" id="cd00141">
    <property type="entry name" value="NT_POLXc"/>
    <property type="match status" value="1"/>
</dbReference>
<evidence type="ECO:0000256" key="7">
    <source>
        <dbReference type="ARBA" id="ARBA00022705"/>
    </source>
</evidence>
<dbReference type="GO" id="GO:0046872">
    <property type="term" value="F:metal ion binding"/>
    <property type="evidence" value="ECO:0007669"/>
    <property type="project" value="UniProtKB-UniRule"/>
</dbReference>
<dbReference type="PANTHER" id="PTHR11276:SF28">
    <property type="entry name" value="DNA POLYMERASE LAMBDA"/>
    <property type="match status" value="1"/>
</dbReference>
<dbReference type="InterPro" id="IPR002008">
    <property type="entry name" value="DNA_pol_X_beta-like"/>
</dbReference>
<keyword evidence="11" id="KW-0238">DNA-binding</keyword>
<evidence type="ECO:0000256" key="2">
    <source>
        <dbReference type="ARBA" id="ARBA00004123"/>
    </source>
</evidence>
<dbReference type="PRINTS" id="PR00870">
    <property type="entry name" value="DNAPOLXBETA"/>
</dbReference>
<dbReference type="InterPro" id="IPR027421">
    <property type="entry name" value="DNA_pol_lamdba_lyase_dom_sf"/>
</dbReference>
<evidence type="ECO:0000256" key="10">
    <source>
        <dbReference type="ARBA" id="ARBA00022932"/>
    </source>
</evidence>
<dbReference type="Pfam" id="PF14716">
    <property type="entry name" value="HHH_8"/>
    <property type="match status" value="1"/>
</dbReference>
<keyword evidence="7" id="KW-0235">DNA replication</keyword>
<dbReference type="InterPro" id="IPR010996">
    <property type="entry name" value="HHH_MUS81"/>
</dbReference>
<evidence type="ECO:0000256" key="1">
    <source>
        <dbReference type="ARBA" id="ARBA00001936"/>
    </source>
</evidence>
<evidence type="ECO:0000313" key="20">
    <source>
        <dbReference type="RefSeq" id="XP_047738993.1"/>
    </source>
</evidence>
<feature type="active site" description="Nucleophile; Schiff-base intermediate with DNA; for 5'-dRP lyase activity" evidence="16">
    <location>
        <position position="263"/>
    </location>
</feature>
<comment type="subcellular location">
    <subcellularLocation>
        <location evidence="2 17">Nucleus</location>
    </subcellularLocation>
</comment>
<dbReference type="PROSITE" id="PS50172">
    <property type="entry name" value="BRCT"/>
    <property type="match status" value="1"/>
</dbReference>
<dbReference type="InterPro" id="IPR037160">
    <property type="entry name" value="DNA_Pol_thumb_sf"/>
</dbReference>
<reference evidence="20" key="1">
    <citation type="submission" date="2025-08" db="UniProtKB">
        <authorList>
            <consortium name="RefSeq"/>
        </authorList>
    </citation>
    <scope>IDENTIFICATION</scope>
    <source>
        <tissue evidence="20">Whole organism</tissue>
    </source>
</reference>
<dbReference type="PANTHER" id="PTHR11276">
    <property type="entry name" value="DNA POLYMERASE TYPE-X FAMILY MEMBER"/>
    <property type="match status" value="1"/>
</dbReference>
<accession>A0A979FPH1</accession>
<dbReference type="InterPro" id="IPR019843">
    <property type="entry name" value="DNA_pol-X_BS"/>
</dbReference>
<comment type="function">
    <text evidence="17">DNA polymerase that functions in several pathways of DNA repair. Involved in base excision repair (BER) responsible for repair of lesions that give rise to abasic (AP) sites in DNA. Also contributes to DNA double-strand break repair by non-homologous end joining and homologous recombination. Has both template-dependent and template-independent (terminal transferase) DNA polymerase activities. Has also a 5'-deoxyribose-5-phosphate lyase (dRP lyase) activity.</text>
</comment>
<evidence type="ECO:0000256" key="3">
    <source>
        <dbReference type="ARBA" id="ARBA00008323"/>
    </source>
</evidence>
<dbReference type="GO" id="GO:0016829">
    <property type="term" value="F:lyase activity"/>
    <property type="evidence" value="ECO:0007669"/>
    <property type="project" value="UniProtKB-KW"/>
</dbReference>
<dbReference type="AlphaFoldDB" id="A0A979FPH1"/>
<comment type="similarity">
    <text evidence="3 17">Belongs to the DNA polymerase type-X family.</text>
</comment>
<dbReference type="InterPro" id="IPR002054">
    <property type="entry name" value="DNA-dir_DNA_pol_X"/>
</dbReference>
<keyword evidence="13" id="KW-0456">Lyase</keyword>
<dbReference type="EC" id="2.7.7.7" evidence="17"/>
<evidence type="ECO:0000256" key="8">
    <source>
        <dbReference type="ARBA" id="ARBA00022723"/>
    </source>
</evidence>
<dbReference type="SUPFAM" id="SSF81585">
    <property type="entry name" value="PsbU/PolX domain-like"/>
    <property type="match status" value="1"/>
</dbReference>
<dbReference type="InterPro" id="IPR028207">
    <property type="entry name" value="DNA_pol_B_palm_palm"/>
</dbReference>
<evidence type="ECO:0000256" key="17">
    <source>
        <dbReference type="RuleBase" id="RU366014"/>
    </source>
</evidence>
<dbReference type="OMA" id="QITTWEE"/>
<dbReference type="FunFam" id="1.10.150.110:FF:000005">
    <property type="entry name" value="DNA polymerase POL4"/>
    <property type="match status" value="1"/>
</dbReference>
<dbReference type="GO" id="GO:0006303">
    <property type="term" value="P:double-strand break repair via nonhomologous end joining"/>
    <property type="evidence" value="ECO:0007669"/>
    <property type="project" value="TreeGrafter"/>
</dbReference>
<dbReference type="InterPro" id="IPR036420">
    <property type="entry name" value="BRCT_dom_sf"/>
</dbReference>
<dbReference type="SMART" id="SM00292">
    <property type="entry name" value="BRCT"/>
    <property type="match status" value="1"/>
</dbReference>
<proteinExistence type="inferred from homology"/>
<evidence type="ECO:0000256" key="12">
    <source>
        <dbReference type="ARBA" id="ARBA00023204"/>
    </source>
</evidence>
<dbReference type="OrthoDB" id="205514at2759"/>
<gene>
    <name evidence="20" type="primary">LOC108681923</name>
</gene>
<dbReference type="SMART" id="SM00483">
    <property type="entry name" value="POLXc"/>
    <property type="match status" value="1"/>
</dbReference>
<dbReference type="KEGG" id="hazt:108681923"/>
<organism evidence="19 20">
    <name type="scientific">Hyalella azteca</name>
    <name type="common">Amphipod</name>
    <dbReference type="NCBI Taxonomy" id="294128"/>
    <lineage>
        <taxon>Eukaryota</taxon>
        <taxon>Metazoa</taxon>
        <taxon>Ecdysozoa</taxon>
        <taxon>Arthropoda</taxon>
        <taxon>Crustacea</taxon>
        <taxon>Multicrustacea</taxon>
        <taxon>Malacostraca</taxon>
        <taxon>Eumalacostraca</taxon>
        <taxon>Peracarida</taxon>
        <taxon>Amphipoda</taxon>
        <taxon>Senticaudata</taxon>
        <taxon>Talitrida</taxon>
        <taxon>Talitroidea</taxon>
        <taxon>Hyalellidae</taxon>
        <taxon>Hyalella</taxon>
    </lineage>
</organism>
<keyword evidence="14 17" id="KW-0539">Nucleus</keyword>
<name>A0A979FPH1_HYAAZ</name>
<dbReference type="GO" id="GO:0003887">
    <property type="term" value="F:DNA-directed DNA polymerase activity"/>
    <property type="evidence" value="ECO:0007669"/>
    <property type="project" value="UniProtKB-UniRule"/>
</dbReference>
<dbReference type="Gene3D" id="3.30.210.10">
    <property type="entry name" value="DNA polymerase, thumb domain"/>
    <property type="match status" value="1"/>
</dbReference>
<evidence type="ECO:0000256" key="4">
    <source>
        <dbReference type="ARBA" id="ARBA00022634"/>
    </source>
</evidence>
<sequence length="527" mass="58620">MKRNSTISNTMSKRQKICHNEFEDLFLSRITCHILPASFGLKRMDIFKKQIEKYGGKLMPDVNSSVTHIIVEDSIGKPNLEKLIDIHAIGSSIVVKCSWLSECLKSKSLIDEADHIVYKPLENQYDNSSSGNAVFSHVAANKCASPDHGPDIELLPKASKEESSALANEPRQDDAKVPIAKFQAKFACAHSSSSRHDHQSSSPNHQVTEELTKLLEVYRANNDTWRIAGYQKAIAAINAYPKEITSYDEARQIRGVGERLAAKVAEILASGKLRKVEEVCGSEETAVISLFLGVWGAGPSTARAWYAQGLRTLQDLHERASLTRHQKVGLLHYHDLNARIPRHEAAAIHSFVSRCCAEVCAGLVTEVCGSYRRGRATCGDVDILVSHPDGSSHHDVFLPLLDNMKKKGFLTDDLVTQEDNGNQQKYLGVCRLPGPDSKHRRIDIIVVPYSEFAPALLYFTGSAHFNRSMRLLATKMGMSLSEHGLRTNVVRKGREKLNDGCLLPTQTEESIFEHLGLPYRAPHERDH</sequence>
<dbReference type="GeneID" id="108681923"/>
<keyword evidence="10 17" id="KW-0239">DNA-directed DNA polymerase</keyword>
<dbReference type="Gene3D" id="1.10.150.20">
    <property type="entry name" value="5' to 3' exonuclease, C-terminal subdomain"/>
    <property type="match status" value="1"/>
</dbReference>
<dbReference type="GO" id="GO:0005634">
    <property type="term" value="C:nucleus"/>
    <property type="evidence" value="ECO:0007669"/>
    <property type="project" value="UniProtKB-SubCell"/>
</dbReference>
<comment type="cofactor">
    <cofactor evidence="1">
        <name>Mn(2+)</name>
        <dbReference type="ChEBI" id="CHEBI:29035"/>
    </cofactor>
</comment>
<keyword evidence="9 17" id="KW-0227">DNA damage</keyword>
<evidence type="ECO:0000256" key="16">
    <source>
        <dbReference type="PIRSR" id="PIRSR622312-50"/>
    </source>
</evidence>
<dbReference type="FunFam" id="3.30.460.10:FF:000020">
    <property type="entry name" value="DNA polymerase lambda"/>
    <property type="match status" value="1"/>
</dbReference>
<dbReference type="SUPFAM" id="SSF81301">
    <property type="entry name" value="Nucleotidyltransferase"/>
    <property type="match status" value="1"/>
</dbReference>
<dbReference type="InterPro" id="IPR043519">
    <property type="entry name" value="NT_sf"/>
</dbReference>
<dbReference type="SUPFAM" id="SSF47802">
    <property type="entry name" value="DNA polymerase beta, N-terminal domain-like"/>
    <property type="match status" value="1"/>
</dbReference>
<dbReference type="Pfam" id="PF00533">
    <property type="entry name" value="BRCT"/>
    <property type="match status" value="1"/>
</dbReference>
<dbReference type="FunFam" id="1.10.150.20:FF:000010">
    <property type="entry name" value="DNA polymerase lambda"/>
    <property type="match status" value="1"/>
</dbReference>
<keyword evidence="8" id="KW-0479">Metal-binding</keyword>
<evidence type="ECO:0000256" key="15">
    <source>
        <dbReference type="ARBA" id="ARBA00049244"/>
    </source>
</evidence>
<dbReference type="RefSeq" id="XP_047738993.1">
    <property type="nucleotide sequence ID" value="XM_047883037.1"/>
</dbReference>
<dbReference type="Gene3D" id="3.30.460.10">
    <property type="entry name" value="Beta Polymerase, domain 2"/>
    <property type="match status" value="1"/>
</dbReference>
<evidence type="ECO:0000256" key="9">
    <source>
        <dbReference type="ARBA" id="ARBA00022763"/>
    </source>
</evidence>
<evidence type="ECO:0000313" key="19">
    <source>
        <dbReference type="Proteomes" id="UP000694843"/>
    </source>
</evidence>
<evidence type="ECO:0000256" key="5">
    <source>
        <dbReference type="ARBA" id="ARBA00022679"/>
    </source>
</evidence>
<dbReference type="FunFam" id="3.30.210.10:FF:000001">
    <property type="entry name" value="DNA polymerase lambda"/>
    <property type="match status" value="1"/>
</dbReference>
<dbReference type="InterPro" id="IPR029398">
    <property type="entry name" value="PolB_thumb"/>
</dbReference>
<protein>
    <recommendedName>
        <fullName evidence="17">DNA polymerase</fullName>
        <ecNumber evidence="17">2.7.7.7</ecNumber>
    </recommendedName>
</protein>
<keyword evidence="19" id="KW-1185">Reference proteome</keyword>
<keyword evidence="5 17" id="KW-0808">Transferase</keyword>
<evidence type="ECO:0000259" key="18">
    <source>
        <dbReference type="PROSITE" id="PS50172"/>
    </source>
</evidence>
<feature type="domain" description="BRCT" evidence="18">
    <location>
        <begin position="47"/>
        <end position="117"/>
    </location>
</feature>
<keyword evidence="12 17" id="KW-0234">DNA repair</keyword>
<evidence type="ECO:0000256" key="11">
    <source>
        <dbReference type="ARBA" id="ARBA00023125"/>
    </source>
</evidence>
<dbReference type="GO" id="GO:0003677">
    <property type="term" value="F:DNA binding"/>
    <property type="evidence" value="ECO:0007669"/>
    <property type="project" value="UniProtKB-UniRule"/>
</dbReference>
<dbReference type="InterPro" id="IPR022312">
    <property type="entry name" value="DNA_pol_X"/>
</dbReference>
<dbReference type="InterPro" id="IPR018944">
    <property type="entry name" value="DNA_pol_lambd_fingers_domain"/>
</dbReference>
<dbReference type="GO" id="GO:0006260">
    <property type="term" value="P:DNA replication"/>
    <property type="evidence" value="ECO:0007669"/>
    <property type="project" value="UniProtKB-KW"/>
</dbReference>
<dbReference type="Gene3D" id="1.10.150.110">
    <property type="entry name" value="DNA polymerase beta, N-terminal domain-like"/>
    <property type="match status" value="1"/>
</dbReference>
<dbReference type="SUPFAM" id="SSF52113">
    <property type="entry name" value="BRCT domain"/>
    <property type="match status" value="1"/>
</dbReference>
<dbReference type="Pfam" id="PF10391">
    <property type="entry name" value="DNA_pol_lambd_f"/>
    <property type="match status" value="1"/>
</dbReference>
<dbReference type="Pfam" id="PF14791">
    <property type="entry name" value="DNA_pol_B_thumb"/>
    <property type="match status" value="1"/>
</dbReference>
<dbReference type="InterPro" id="IPR001357">
    <property type="entry name" value="BRCT_dom"/>
</dbReference>